<comment type="similarity">
    <text evidence="1">Belongs to the peptidase S33 family.</text>
</comment>
<dbReference type="Pfam" id="PF08386">
    <property type="entry name" value="Abhydrolase_4"/>
    <property type="match status" value="1"/>
</dbReference>
<gene>
    <name evidence="5" type="ORF">M422DRAFT_252782</name>
</gene>
<dbReference type="AlphaFoldDB" id="A0A0C9VZ97"/>
<evidence type="ECO:0000256" key="1">
    <source>
        <dbReference type="ARBA" id="ARBA00010088"/>
    </source>
</evidence>
<dbReference type="PANTHER" id="PTHR43248">
    <property type="entry name" value="2-SUCCINYL-6-HYDROXY-2,4-CYCLOHEXADIENE-1-CARBOXYLATE SYNTHASE"/>
    <property type="match status" value="1"/>
</dbReference>
<keyword evidence="6" id="KW-1185">Reference proteome</keyword>
<sequence length="520" mass="57470">MAMDNLTPFRVPLDYQNSTAGVAKIALSRHKAKKSPNKGTILYNPGGPGGSGKRAIIQYGSPLQAAIAEDYDWVGFDPRGIGETEPQVHCFPDGGYRAFQSHTVLDQGYDIPPNLNDPQTRKALILQQHQADALFKAQFELCKKNMGETLRYMGTTSVVRDIDFITTTLDGKDALINYYGVSYGSLIGSYLVNMFPDRIGRVVLDGIVNPILWSSEPAYKWYRSWSEDSEAAYKLFLSECSSIGPEICPLANAKGENIENIEQRIQNFLDTLYNEPIPTAEATPPGILTSGRALIRIYLGLQHPLTWKELANALHTAIQEKNTTLLMNLGKDPTAAEKEGPPDDLQRSAVSCNDNAPFDPPTAAEVVDENLDVVKHVSRFAFSIMATEQDTGCQFWPVTPPERFEGPWNHKLRNPILIHSNKLDPITPIASGRLINTLLQGSSVLVAREGPGHCSFSVPSLSSVKISQQYFKDGVLPSAGQECPIDISLFTNTLTRSLSREDKELMKKVNTISLYFNHIL</sequence>
<dbReference type="SUPFAM" id="SSF53474">
    <property type="entry name" value="alpha/beta-Hydrolases"/>
    <property type="match status" value="1"/>
</dbReference>
<dbReference type="Proteomes" id="UP000054279">
    <property type="component" value="Unassembled WGS sequence"/>
</dbReference>
<evidence type="ECO:0000313" key="5">
    <source>
        <dbReference type="EMBL" id="KIJ43866.1"/>
    </source>
</evidence>
<feature type="domain" description="AB hydrolase-1" evidence="3">
    <location>
        <begin position="40"/>
        <end position="222"/>
    </location>
</feature>
<feature type="domain" description="Peptidase S33 tripeptidyl aminopeptidase-like C-terminal" evidence="4">
    <location>
        <begin position="386"/>
        <end position="483"/>
    </location>
</feature>
<dbReference type="EMBL" id="KN837120">
    <property type="protein sequence ID" value="KIJ43866.1"/>
    <property type="molecule type" value="Genomic_DNA"/>
</dbReference>
<keyword evidence="2" id="KW-0378">Hydrolase</keyword>
<organism evidence="5 6">
    <name type="scientific">Sphaerobolus stellatus (strain SS14)</name>
    <dbReference type="NCBI Taxonomy" id="990650"/>
    <lineage>
        <taxon>Eukaryota</taxon>
        <taxon>Fungi</taxon>
        <taxon>Dikarya</taxon>
        <taxon>Basidiomycota</taxon>
        <taxon>Agaricomycotina</taxon>
        <taxon>Agaricomycetes</taxon>
        <taxon>Phallomycetidae</taxon>
        <taxon>Geastrales</taxon>
        <taxon>Sphaerobolaceae</taxon>
        <taxon>Sphaerobolus</taxon>
    </lineage>
</organism>
<protein>
    <recommendedName>
        <fullName evidence="7">AB hydrolase-1 domain-containing protein</fullName>
    </recommendedName>
</protein>
<dbReference type="HOGENOM" id="CLU_013364_5_1_1"/>
<dbReference type="InterPro" id="IPR013595">
    <property type="entry name" value="Pept_S33_TAP-like_C"/>
</dbReference>
<dbReference type="OrthoDB" id="425534at2759"/>
<evidence type="ECO:0000313" key="6">
    <source>
        <dbReference type="Proteomes" id="UP000054279"/>
    </source>
</evidence>
<dbReference type="GO" id="GO:0016787">
    <property type="term" value="F:hydrolase activity"/>
    <property type="evidence" value="ECO:0007669"/>
    <property type="project" value="UniProtKB-KW"/>
</dbReference>
<dbReference type="PANTHER" id="PTHR43248:SF25">
    <property type="entry name" value="AB HYDROLASE-1 DOMAIN-CONTAINING PROTEIN-RELATED"/>
    <property type="match status" value="1"/>
</dbReference>
<evidence type="ECO:0000256" key="2">
    <source>
        <dbReference type="ARBA" id="ARBA00022801"/>
    </source>
</evidence>
<evidence type="ECO:0000259" key="4">
    <source>
        <dbReference type="Pfam" id="PF08386"/>
    </source>
</evidence>
<dbReference type="InterPro" id="IPR029058">
    <property type="entry name" value="AB_hydrolase_fold"/>
</dbReference>
<proteinExistence type="inferred from homology"/>
<evidence type="ECO:0000259" key="3">
    <source>
        <dbReference type="Pfam" id="PF00561"/>
    </source>
</evidence>
<evidence type="ECO:0008006" key="7">
    <source>
        <dbReference type="Google" id="ProtNLM"/>
    </source>
</evidence>
<accession>A0A0C9VZ97</accession>
<dbReference type="InterPro" id="IPR000073">
    <property type="entry name" value="AB_hydrolase_1"/>
</dbReference>
<reference evidence="5 6" key="1">
    <citation type="submission" date="2014-06" db="EMBL/GenBank/DDBJ databases">
        <title>Evolutionary Origins and Diversification of the Mycorrhizal Mutualists.</title>
        <authorList>
            <consortium name="DOE Joint Genome Institute"/>
            <consortium name="Mycorrhizal Genomics Consortium"/>
            <person name="Kohler A."/>
            <person name="Kuo A."/>
            <person name="Nagy L.G."/>
            <person name="Floudas D."/>
            <person name="Copeland A."/>
            <person name="Barry K.W."/>
            <person name="Cichocki N."/>
            <person name="Veneault-Fourrey C."/>
            <person name="LaButti K."/>
            <person name="Lindquist E.A."/>
            <person name="Lipzen A."/>
            <person name="Lundell T."/>
            <person name="Morin E."/>
            <person name="Murat C."/>
            <person name="Riley R."/>
            <person name="Ohm R."/>
            <person name="Sun H."/>
            <person name="Tunlid A."/>
            <person name="Henrissat B."/>
            <person name="Grigoriev I.V."/>
            <person name="Hibbett D.S."/>
            <person name="Martin F."/>
        </authorList>
    </citation>
    <scope>NUCLEOTIDE SEQUENCE [LARGE SCALE GENOMIC DNA]</scope>
    <source>
        <strain evidence="5 6">SS14</strain>
    </source>
</reference>
<dbReference type="Gene3D" id="3.40.50.1820">
    <property type="entry name" value="alpha/beta hydrolase"/>
    <property type="match status" value="1"/>
</dbReference>
<name>A0A0C9VZ97_SPHS4</name>
<dbReference type="InterPro" id="IPR051601">
    <property type="entry name" value="Serine_prot/Carboxylest_S33"/>
</dbReference>
<dbReference type="Pfam" id="PF00561">
    <property type="entry name" value="Abhydrolase_1"/>
    <property type="match status" value="1"/>
</dbReference>